<comment type="subcellular location">
    <subcellularLocation>
        <location evidence="1">Cell membrane</location>
        <topology evidence="1">Multi-pass membrane protein</topology>
    </subcellularLocation>
</comment>
<dbReference type="InterPro" id="IPR001123">
    <property type="entry name" value="LeuE-type"/>
</dbReference>
<proteinExistence type="predicted"/>
<keyword evidence="4 6" id="KW-1133">Transmembrane helix</keyword>
<evidence type="ECO:0000256" key="2">
    <source>
        <dbReference type="ARBA" id="ARBA00022475"/>
    </source>
</evidence>
<dbReference type="EMBL" id="AXUP01000118">
    <property type="protein sequence ID" value="ESW39777.1"/>
    <property type="molecule type" value="Genomic_DNA"/>
</dbReference>
<evidence type="ECO:0000256" key="4">
    <source>
        <dbReference type="ARBA" id="ARBA00022989"/>
    </source>
</evidence>
<evidence type="ECO:0000313" key="7">
    <source>
        <dbReference type="EMBL" id="ESW39777.1"/>
    </source>
</evidence>
<dbReference type="GO" id="GO:0005886">
    <property type="term" value="C:plasma membrane"/>
    <property type="evidence" value="ECO:0007669"/>
    <property type="project" value="UniProtKB-SubCell"/>
</dbReference>
<keyword evidence="5 6" id="KW-0472">Membrane</keyword>
<feature type="transmembrane region" description="Helical" evidence="6">
    <location>
        <begin position="80"/>
        <end position="97"/>
    </location>
</feature>
<keyword evidence="2" id="KW-1003">Cell membrane</keyword>
<dbReference type="PIRSF" id="PIRSF006324">
    <property type="entry name" value="LeuE"/>
    <property type="match status" value="1"/>
</dbReference>
<evidence type="ECO:0000256" key="6">
    <source>
        <dbReference type="SAM" id="Phobius"/>
    </source>
</evidence>
<accession>V7DBN3</accession>
<dbReference type="GO" id="GO:0015171">
    <property type="term" value="F:amino acid transmembrane transporter activity"/>
    <property type="evidence" value="ECO:0007669"/>
    <property type="project" value="TreeGrafter"/>
</dbReference>
<dbReference type="PATRIC" id="fig|1388762.3.peg.2036"/>
<dbReference type="Proteomes" id="UP000018511">
    <property type="component" value="Unassembled WGS sequence"/>
</dbReference>
<dbReference type="Pfam" id="PF01810">
    <property type="entry name" value="LysE"/>
    <property type="match status" value="1"/>
</dbReference>
<protein>
    <submittedName>
        <fullName evidence="7">Lysine transporter LysE</fullName>
    </submittedName>
</protein>
<evidence type="ECO:0000313" key="8">
    <source>
        <dbReference type="Proteomes" id="UP000018511"/>
    </source>
</evidence>
<evidence type="ECO:0000256" key="3">
    <source>
        <dbReference type="ARBA" id="ARBA00022692"/>
    </source>
</evidence>
<feature type="transmembrane region" description="Helical" evidence="6">
    <location>
        <begin position="49"/>
        <end position="73"/>
    </location>
</feature>
<reference evidence="7 8" key="1">
    <citation type="submission" date="2013-10" db="EMBL/GenBank/DDBJ databases">
        <title>Whole Genome Shotgun Sequence of Pseudomonas taiwanensis SJ9.</title>
        <authorList>
            <person name="Hong S.-J."/>
            <person name="Shin J.-H."/>
        </authorList>
    </citation>
    <scope>NUCLEOTIDE SEQUENCE [LARGE SCALE GENOMIC DNA]</scope>
    <source>
        <strain evidence="7 8">SJ9</strain>
    </source>
</reference>
<feature type="transmembrane region" description="Helical" evidence="6">
    <location>
        <begin position="193"/>
        <end position="214"/>
    </location>
</feature>
<name>V7DBN3_9PSED</name>
<dbReference type="PANTHER" id="PTHR30086">
    <property type="entry name" value="ARGININE EXPORTER PROTEIN ARGO"/>
    <property type="match status" value="1"/>
</dbReference>
<dbReference type="PANTHER" id="PTHR30086:SF21">
    <property type="entry name" value="TRANSPORT PROTEIN"/>
    <property type="match status" value="1"/>
</dbReference>
<comment type="caution">
    <text evidence="7">The sequence shown here is derived from an EMBL/GenBank/DDBJ whole genome shotgun (WGS) entry which is preliminary data.</text>
</comment>
<feature type="transmembrane region" description="Helical" evidence="6">
    <location>
        <begin position="157"/>
        <end position="181"/>
    </location>
</feature>
<keyword evidence="3 6" id="KW-0812">Transmembrane</keyword>
<sequence>MHFHRLSRATSMTELIAVALFTLLAVISPGADFAMVTRSSYAQGRKAGLAAAVGIALGVQVHVLYTVLGIAVIISQSPTLFLGMKVLGAGYLVYLGFQSLTNTRRISLDGVAASATSVTQALRTGFLTNALNPKTMLFVISAFTQVVQPGSSLALDFAYGAFMSIAHWVWFSLVAVFFSSTALRKAMIERQRLVDRVIGLALIGLGLAVAVTGMR</sequence>
<evidence type="ECO:0000256" key="1">
    <source>
        <dbReference type="ARBA" id="ARBA00004651"/>
    </source>
</evidence>
<dbReference type="AlphaFoldDB" id="V7DBN3"/>
<evidence type="ECO:0000256" key="5">
    <source>
        <dbReference type="ARBA" id="ARBA00023136"/>
    </source>
</evidence>
<organism evidence="7 8">
    <name type="scientific">Pseudomonas taiwanensis SJ9</name>
    <dbReference type="NCBI Taxonomy" id="1388762"/>
    <lineage>
        <taxon>Bacteria</taxon>
        <taxon>Pseudomonadati</taxon>
        <taxon>Pseudomonadota</taxon>
        <taxon>Gammaproteobacteria</taxon>
        <taxon>Pseudomonadales</taxon>
        <taxon>Pseudomonadaceae</taxon>
        <taxon>Pseudomonas</taxon>
    </lineage>
</organism>
<gene>
    <name evidence="7" type="ORF">O164_10150</name>
</gene>